<protein>
    <recommendedName>
        <fullName evidence="4">Peptidase A2 domain-containing protein</fullName>
    </recommendedName>
</protein>
<sequence>MNLVQDEIIYPEQLYSAYQRSDDPIPELSEPESQDPLEVPLKPGQRTKILLDTAASVSIMSLDLARRLKLKLRTHRQIKVSGLGGVTTYIITHARVKITL</sequence>
<accession>A0A225VFB6</accession>
<dbReference type="Pfam" id="PF13650">
    <property type="entry name" value="Asp_protease_2"/>
    <property type="match status" value="1"/>
</dbReference>
<feature type="region of interest" description="Disordered" evidence="1">
    <location>
        <begin position="21"/>
        <end position="40"/>
    </location>
</feature>
<dbReference type="OrthoDB" id="127679at2759"/>
<evidence type="ECO:0000256" key="1">
    <source>
        <dbReference type="SAM" id="MobiDB-lite"/>
    </source>
</evidence>
<evidence type="ECO:0000313" key="2">
    <source>
        <dbReference type="EMBL" id="OWZ03814.1"/>
    </source>
</evidence>
<evidence type="ECO:0000313" key="3">
    <source>
        <dbReference type="Proteomes" id="UP000198211"/>
    </source>
</evidence>
<keyword evidence="3" id="KW-1185">Reference proteome</keyword>
<dbReference type="Proteomes" id="UP000198211">
    <property type="component" value="Unassembled WGS sequence"/>
</dbReference>
<gene>
    <name evidence="2" type="ORF">PHMEG_00024390</name>
</gene>
<comment type="caution">
    <text evidence="2">The sequence shown here is derived from an EMBL/GenBank/DDBJ whole genome shotgun (WGS) entry which is preliminary data.</text>
</comment>
<evidence type="ECO:0008006" key="4">
    <source>
        <dbReference type="Google" id="ProtNLM"/>
    </source>
</evidence>
<dbReference type="AlphaFoldDB" id="A0A225VFB6"/>
<dbReference type="Gene3D" id="2.40.70.10">
    <property type="entry name" value="Acid Proteases"/>
    <property type="match status" value="1"/>
</dbReference>
<name>A0A225VFB6_9STRA</name>
<dbReference type="EMBL" id="NBNE01005312">
    <property type="protein sequence ID" value="OWZ03814.1"/>
    <property type="molecule type" value="Genomic_DNA"/>
</dbReference>
<dbReference type="InterPro" id="IPR021109">
    <property type="entry name" value="Peptidase_aspartic_dom_sf"/>
</dbReference>
<reference evidence="3" key="1">
    <citation type="submission" date="2017-03" db="EMBL/GenBank/DDBJ databases">
        <title>Phytopthora megakarya and P. palmivora, two closely related causual agents of cacao black pod achieved similar genome size and gene model numbers by different mechanisms.</title>
        <authorList>
            <person name="Ali S."/>
            <person name="Shao J."/>
            <person name="Larry D.J."/>
            <person name="Kronmiller B."/>
            <person name="Shen D."/>
            <person name="Strem M.D."/>
            <person name="Melnick R.L."/>
            <person name="Guiltinan M.J."/>
            <person name="Tyler B.M."/>
            <person name="Meinhardt L.W."/>
            <person name="Bailey B.A."/>
        </authorList>
    </citation>
    <scope>NUCLEOTIDE SEQUENCE [LARGE SCALE GENOMIC DNA]</scope>
    <source>
        <strain evidence="3">zdho120</strain>
    </source>
</reference>
<proteinExistence type="predicted"/>
<dbReference type="SUPFAM" id="SSF50630">
    <property type="entry name" value="Acid proteases"/>
    <property type="match status" value="1"/>
</dbReference>
<organism evidence="2 3">
    <name type="scientific">Phytophthora megakarya</name>
    <dbReference type="NCBI Taxonomy" id="4795"/>
    <lineage>
        <taxon>Eukaryota</taxon>
        <taxon>Sar</taxon>
        <taxon>Stramenopiles</taxon>
        <taxon>Oomycota</taxon>
        <taxon>Peronosporomycetes</taxon>
        <taxon>Peronosporales</taxon>
        <taxon>Peronosporaceae</taxon>
        <taxon>Phytophthora</taxon>
    </lineage>
</organism>